<keyword evidence="4" id="KW-1185">Reference proteome</keyword>
<dbReference type="Proteomes" id="UP000267400">
    <property type="component" value="Unassembled WGS sequence"/>
</dbReference>
<keyword evidence="3" id="KW-0489">Methyltransferase</keyword>
<keyword evidence="1" id="KW-0227">DNA damage</keyword>
<accession>A0A431UXY8</accession>
<dbReference type="CDD" id="cd06445">
    <property type="entry name" value="ATase"/>
    <property type="match status" value="1"/>
</dbReference>
<evidence type="ECO:0000313" key="4">
    <source>
        <dbReference type="Proteomes" id="UP000267400"/>
    </source>
</evidence>
<dbReference type="AlphaFoldDB" id="A0A431UXY8"/>
<feature type="domain" description="Methylated-DNA-[protein]-cysteine S-methyltransferase DNA binding" evidence="2">
    <location>
        <begin position="6"/>
        <end position="82"/>
    </location>
</feature>
<protein>
    <submittedName>
        <fullName evidence="3">Cysteine methyltransferase</fullName>
    </submittedName>
</protein>
<dbReference type="GO" id="GO:0008168">
    <property type="term" value="F:methyltransferase activity"/>
    <property type="evidence" value="ECO:0007669"/>
    <property type="project" value="UniProtKB-KW"/>
</dbReference>
<dbReference type="Pfam" id="PF01035">
    <property type="entry name" value="DNA_binding_1"/>
    <property type="match status" value="1"/>
</dbReference>
<comment type="caution">
    <text evidence="3">The sequence shown here is derived from an EMBL/GenBank/DDBJ whole genome shotgun (WGS) entry which is preliminary data.</text>
</comment>
<dbReference type="Gene3D" id="1.10.10.10">
    <property type="entry name" value="Winged helix-like DNA-binding domain superfamily/Winged helix DNA-binding domain"/>
    <property type="match status" value="1"/>
</dbReference>
<dbReference type="InterPro" id="IPR052520">
    <property type="entry name" value="ATL_DNA_repair"/>
</dbReference>
<dbReference type="EMBL" id="RXNS01000031">
    <property type="protein sequence ID" value="RTQ97557.1"/>
    <property type="molecule type" value="Genomic_DNA"/>
</dbReference>
<dbReference type="SUPFAM" id="SSF46767">
    <property type="entry name" value="Methylated DNA-protein cysteine methyltransferase, C-terminal domain"/>
    <property type="match status" value="1"/>
</dbReference>
<dbReference type="GO" id="GO:0032259">
    <property type="term" value="P:methylation"/>
    <property type="evidence" value="ECO:0007669"/>
    <property type="project" value="UniProtKB-KW"/>
</dbReference>
<evidence type="ECO:0000313" key="3">
    <source>
        <dbReference type="EMBL" id="RTQ97557.1"/>
    </source>
</evidence>
<reference evidence="3 4" key="1">
    <citation type="submission" date="2018-12" db="EMBL/GenBank/DDBJ databases">
        <authorList>
            <person name="Yu L."/>
        </authorList>
    </citation>
    <scope>NUCLEOTIDE SEQUENCE [LARGE SCALE GENOMIC DNA]</scope>
    <source>
        <strain evidence="3 4">11S</strain>
    </source>
</reference>
<dbReference type="GO" id="GO:0006281">
    <property type="term" value="P:DNA repair"/>
    <property type="evidence" value="ECO:0007669"/>
    <property type="project" value="InterPro"/>
</dbReference>
<dbReference type="PANTHER" id="PTHR42942">
    <property type="entry name" value="6-O-METHYLGUANINE DNA METHYLTRANSFERASE"/>
    <property type="match status" value="1"/>
</dbReference>
<sequence length="97" mass="10792">MKPALKEQILTIIAAIPPGRVTTYGRIAAMTEGGTPRLVARALRELPAGHELPWFRVITASRRLADHPGADEQRRRLIDEGVAFDVRGRVASERLWP</sequence>
<gene>
    <name evidence="3" type="ORF">EKG36_20000</name>
</gene>
<organism evidence="3 4">
    <name type="scientific">Halomonas nitroreducens</name>
    <dbReference type="NCBI Taxonomy" id="447425"/>
    <lineage>
        <taxon>Bacteria</taxon>
        <taxon>Pseudomonadati</taxon>
        <taxon>Pseudomonadota</taxon>
        <taxon>Gammaproteobacteria</taxon>
        <taxon>Oceanospirillales</taxon>
        <taxon>Halomonadaceae</taxon>
        <taxon>Halomonas</taxon>
    </lineage>
</organism>
<dbReference type="InterPro" id="IPR036388">
    <property type="entry name" value="WH-like_DNA-bd_sf"/>
</dbReference>
<evidence type="ECO:0000259" key="2">
    <source>
        <dbReference type="Pfam" id="PF01035"/>
    </source>
</evidence>
<dbReference type="OrthoDB" id="9132167at2"/>
<proteinExistence type="predicted"/>
<dbReference type="InterPro" id="IPR014048">
    <property type="entry name" value="MethylDNA_cys_MeTrfase_DNA-bd"/>
</dbReference>
<dbReference type="RefSeq" id="WP_126487043.1">
    <property type="nucleotide sequence ID" value="NZ_RXNS01000031.1"/>
</dbReference>
<name>A0A431UXY8_9GAMM</name>
<evidence type="ECO:0000256" key="1">
    <source>
        <dbReference type="ARBA" id="ARBA00022763"/>
    </source>
</evidence>
<keyword evidence="3" id="KW-0808">Transferase</keyword>
<dbReference type="PANTHER" id="PTHR42942:SF1">
    <property type="entry name" value="ALKYLTRANSFERASE-LIKE PROTEIN 1"/>
    <property type="match status" value="1"/>
</dbReference>
<dbReference type="InterPro" id="IPR036217">
    <property type="entry name" value="MethylDNA_cys_MeTrfase_DNAb"/>
</dbReference>